<organism evidence="4 5">
    <name type="scientific">Chondromyces crocatus</name>
    <dbReference type="NCBI Taxonomy" id="52"/>
    <lineage>
        <taxon>Bacteria</taxon>
        <taxon>Pseudomonadati</taxon>
        <taxon>Myxococcota</taxon>
        <taxon>Polyangia</taxon>
        <taxon>Polyangiales</taxon>
        <taxon>Polyangiaceae</taxon>
        <taxon>Chondromyces</taxon>
    </lineage>
</organism>
<dbReference type="PROSITE" id="PS51186">
    <property type="entry name" value="GNAT"/>
    <property type="match status" value="1"/>
</dbReference>
<reference evidence="4 5" key="1">
    <citation type="submission" date="2015-07" db="EMBL/GenBank/DDBJ databases">
        <title>Genome analysis of myxobacterium Chondromyces crocatus Cm c5 reveals a high potential for natural compound synthesis and the genetic basis for the loss of fruiting body formation.</title>
        <authorList>
            <person name="Zaburannyi N."/>
            <person name="Bunk B."/>
            <person name="Maier J."/>
            <person name="Overmann J."/>
            <person name="Mueller R."/>
        </authorList>
    </citation>
    <scope>NUCLEOTIDE SEQUENCE [LARGE SCALE GENOMIC DNA]</scope>
    <source>
        <strain evidence="4 5">Cm c5</strain>
    </source>
</reference>
<feature type="domain" description="N-acetyltransferase" evidence="3">
    <location>
        <begin position="14"/>
        <end position="163"/>
    </location>
</feature>
<dbReference type="InterPro" id="IPR050832">
    <property type="entry name" value="Bact_Acetyltransf"/>
</dbReference>
<dbReference type="EMBL" id="CP012159">
    <property type="protein sequence ID" value="AKT42877.1"/>
    <property type="molecule type" value="Genomic_DNA"/>
</dbReference>
<protein>
    <submittedName>
        <fullName evidence="4">GNAT family acetyltransferase</fullName>
    </submittedName>
</protein>
<sequence length="163" mass="18063">MGRMSAPVASSPPLTIRRAEQADLPEVVRLFAIPDEGNLKREDAGPPLPACYGEALARIADDPNNMLLVAVDGGQVVGAFQLTIIQYVAYMGGRVAMIENVIVEPEVRGRGVGEAMMRWAIDEARRRGCFRVQLTTNKVRERAHRFYERLGFVKSHEGMKLVL</sequence>
<accession>A0A0K1EQE2</accession>
<keyword evidence="2" id="KW-0012">Acyltransferase</keyword>
<evidence type="ECO:0000256" key="2">
    <source>
        <dbReference type="ARBA" id="ARBA00023315"/>
    </source>
</evidence>
<keyword evidence="5" id="KW-1185">Reference proteome</keyword>
<proteinExistence type="predicted"/>
<evidence type="ECO:0000313" key="4">
    <source>
        <dbReference type="EMBL" id="AKT42877.1"/>
    </source>
</evidence>
<keyword evidence="1 4" id="KW-0808">Transferase</keyword>
<dbReference type="PANTHER" id="PTHR43877">
    <property type="entry name" value="AMINOALKYLPHOSPHONATE N-ACETYLTRANSFERASE-RELATED-RELATED"/>
    <property type="match status" value="1"/>
</dbReference>
<dbReference type="Pfam" id="PF00583">
    <property type="entry name" value="Acetyltransf_1"/>
    <property type="match status" value="1"/>
</dbReference>
<dbReference type="Gene3D" id="3.40.630.30">
    <property type="match status" value="1"/>
</dbReference>
<evidence type="ECO:0000313" key="5">
    <source>
        <dbReference type="Proteomes" id="UP000067626"/>
    </source>
</evidence>
<evidence type="ECO:0000256" key="1">
    <source>
        <dbReference type="ARBA" id="ARBA00022679"/>
    </source>
</evidence>
<dbReference type="InterPro" id="IPR016181">
    <property type="entry name" value="Acyl_CoA_acyltransferase"/>
</dbReference>
<dbReference type="AlphaFoldDB" id="A0A0K1EQE2"/>
<dbReference type="Proteomes" id="UP000067626">
    <property type="component" value="Chromosome"/>
</dbReference>
<gene>
    <name evidence="4" type="ORF">CMC5_071050</name>
</gene>
<dbReference type="GO" id="GO:0016747">
    <property type="term" value="F:acyltransferase activity, transferring groups other than amino-acyl groups"/>
    <property type="evidence" value="ECO:0007669"/>
    <property type="project" value="InterPro"/>
</dbReference>
<dbReference type="SUPFAM" id="SSF55729">
    <property type="entry name" value="Acyl-CoA N-acyltransferases (Nat)"/>
    <property type="match status" value="1"/>
</dbReference>
<dbReference type="KEGG" id="ccro:CMC5_071050"/>
<name>A0A0K1EQE2_CHOCO</name>
<evidence type="ECO:0000259" key="3">
    <source>
        <dbReference type="PROSITE" id="PS51186"/>
    </source>
</evidence>
<dbReference type="PANTHER" id="PTHR43877:SF2">
    <property type="entry name" value="AMINOALKYLPHOSPHONATE N-ACETYLTRANSFERASE-RELATED"/>
    <property type="match status" value="1"/>
</dbReference>
<dbReference type="InterPro" id="IPR000182">
    <property type="entry name" value="GNAT_dom"/>
</dbReference>
<dbReference type="STRING" id="52.CMC5_071050"/>
<dbReference type="CDD" id="cd04301">
    <property type="entry name" value="NAT_SF"/>
    <property type="match status" value="1"/>
</dbReference>